<gene>
    <name evidence="7" type="ORF">LXN57_44405</name>
</gene>
<dbReference type="SUPFAM" id="SSF53807">
    <property type="entry name" value="Helical backbone' metal receptor"/>
    <property type="match status" value="1"/>
</dbReference>
<evidence type="ECO:0000313" key="8">
    <source>
        <dbReference type="Proteomes" id="UP001523216"/>
    </source>
</evidence>
<keyword evidence="4 5" id="KW-0732">Signal</keyword>
<keyword evidence="8" id="KW-1185">Reference proteome</keyword>
<sequence length="347" mass="36588">MRAHRLLAAAVATATALALAACGGGSDETGEPAAGGSSAATASFPITIKHKLGTTTIEKKPERVATVQWENHEVPLALGIVPVGMAKANFGDDDGDGMLPWVGEKIKELGGQAPVMFDETDGIAFEAVANTKPDVILATYSGITQQDYDTLSKIAPVVAYPDAPWATPWRDIVKLSSQALGLEQQGNELIASTEKAMKDAAAKKPQLAGKQTMFVTHIDPTDLSKIGYYTSHDTRTQFFSDLGLKIADVVEKDSAGTDAFTLNKSSEQIQAFDDVDVIVMYADSEDQLAKLQADPLLSKIPALKRGSVVSLVGSTPLATAANPTVLAIPYVLDDYVNLLATAADKVS</sequence>
<dbReference type="InterPro" id="IPR002491">
    <property type="entry name" value="ABC_transptr_periplasmic_BD"/>
</dbReference>
<accession>A0ABT0YEW5</accession>
<evidence type="ECO:0000313" key="7">
    <source>
        <dbReference type="EMBL" id="MCM4084595.1"/>
    </source>
</evidence>
<evidence type="ECO:0000256" key="4">
    <source>
        <dbReference type="ARBA" id="ARBA00022729"/>
    </source>
</evidence>
<dbReference type="InterPro" id="IPR051313">
    <property type="entry name" value="Bact_iron-sidero_bind"/>
</dbReference>
<evidence type="ECO:0000256" key="2">
    <source>
        <dbReference type="ARBA" id="ARBA00008814"/>
    </source>
</evidence>
<dbReference type="PROSITE" id="PS50983">
    <property type="entry name" value="FE_B12_PBP"/>
    <property type="match status" value="1"/>
</dbReference>
<organism evidence="7 8">
    <name type="scientific">Paractinoplanes hotanensis</name>
    <dbReference type="NCBI Taxonomy" id="2906497"/>
    <lineage>
        <taxon>Bacteria</taxon>
        <taxon>Bacillati</taxon>
        <taxon>Actinomycetota</taxon>
        <taxon>Actinomycetes</taxon>
        <taxon>Micromonosporales</taxon>
        <taxon>Micromonosporaceae</taxon>
        <taxon>Paractinoplanes</taxon>
    </lineage>
</organism>
<comment type="similarity">
    <text evidence="2">Belongs to the bacterial solute-binding protein 8 family.</text>
</comment>
<dbReference type="Gene3D" id="3.40.50.1980">
    <property type="entry name" value="Nitrogenase molybdenum iron protein domain"/>
    <property type="match status" value="2"/>
</dbReference>
<dbReference type="Proteomes" id="UP001523216">
    <property type="component" value="Unassembled WGS sequence"/>
</dbReference>
<dbReference type="CDD" id="cd01146">
    <property type="entry name" value="FhuD"/>
    <property type="match status" value="1"/>
</dbReference>
<evidence type="ECO:0000256" key="3">
    <source>
        <dbReference type="ARBA" id="ARBA00022448"/>
    </source>
</evidence>
<feature type="signal peptide" evidence="5">
    <location>
        <begin position="1"/>
        <end position="20"/>
    </location>
</feature>
<evidence type="ECO:0000259" key="6">
    <source>
        <dbReference type="PROSITE" id="PS50983"/>
    </source>
</evidence>
<keyword evidence="3" id="KW-0813">Transport</keyword>
<feature type="domain" description="Fe/B12 periplasmic-binding" evidence="6">
    <location>
        <begin position="63"/>
        <end position="343"/>
    </location>
</feature>
<comment type="caution">
    <text evidence="7">The sequence shown here is derived from an EMBL/GenBank/DDBJ whole genome shotgun (WGS) entry which is preliminary data.</text>
</comment>
<comment type="subcellular location">
    <subcellularLocation>
        <location evidence="1">Cell envelope</location>
    </subcellularLocation>
</comment>
<feature type="chain" id="PRO_5045169810" evidence="5">
    <location>
        <begin position="21"/>
        <end position="347"/>
    </location>
</feature>
<dbReference type="RefSeq" id="WP_251804341.1">
    <property type="nucleotide sequence ID" value="NZ_JAMQOL010000080.1"/>
</dbReference>
<name>A0ABT0YEW5_9ACTN</name>
<dbReference type="PROSITE" id="PS51257">
    <property type="entry name" value="PROKAR_LIPOPROTEIN"/>
    <property type="match status" value="1"/>
</dbReference>
<protein>
    <submittedName>
        <fullName evidence="7">Iron-siderophore ABC transporter substrate-binding protein</fullName>
    </submittedName>
</protein>
<dbReference type="EMBL" id="JAMQOL010000080">
    <property type="protein sequence ID" value="MCM4084595.1"/>
    <property type="molecule type" value="Genomic_DNA"/>
</dbReference>
<dbReference type="PANTHER" id="PTHR30532">
    <property type="entry name" value="IRON III DICITRATE-BINDING PERIPLASMIC PROTEIN"/>
    <property type="match status" value="1"/>
</dbReference>
<evidence type="ECO:0000256" key="5">
    <source>
        <dbReference type="SAM" id="SignalP"/>
    </source>
</evidence>
<reference evidence="7 8" key="1">
    <citation type="submission" date="2022-06" db="EMBL/GenBank/DDBJ databases">
        <title>Actinoplanes abujensis sp. nov., isolated from Nigerian arid soil.</title>
        <authorList>
            <person name="Ding P."/>
        </authorList>
    </citation>
    <scope>NUCLEOTIDE SEQUENCE [LARGE SCALE GENOMIC DNA]</scope>
    <source>
        <strain evidence="8">TRM88002</strain>
    </source>
</reference>
<evidence type="ECO:0000256" key="1">
    <source>
        <dbReference type="ARBA" id="ARBA00004196"/>
    </source>
</evidence>
<dbReference type="PANTHER" id="PTHR30532:SF24">
    <property type="entry name" value="FERRIC ENTEROBACTIN-BINDING PERIPLASMIC PROTEIN FEPB"/>
    <property type="match status" value="1"/>
</dbReference>
<dbReference type="Pfam" id="PF01497">
    <property type="entry name" value="Peripla_BP_2"/>
    <property type="match status" value="1"/>
</dbReference>
<proteinExistence type="inferred from homology"/>